<feature type="compositionally biased region" description="Basic and acidic residues" evidence="1">
    <location>
        <begin position="285"/>
        <end position="294"/>
    </location>
</feature>
<comment type="caution">
    <text evidence="2">The sequence shown here is derived from an EMBL/GenBank/DDBJ whole genome shotgun (WGS) entry which is preliminary data.</text>
</comment>
<feature type="compositionally biased region" description="Low complexity" evidence="1">
    <location>
        <begin position="74"/>
        <end position="96"/>
    </location>
</feature>
<dbReference type="RefSeq" id="XP_066651378.1">
    <property type="nucleotide sequence ID" value="XM_066801568.1"/>
</dbReference>
<sequence>MRHGMTLSPAPRPRAPVSPLGSLAVLASILLRPTVPWAVGHSIATSIWILRCRTKTREIRGRVTLSSSSIRPRLPLCLPIPTTRTPMTPTPTATTQRPRRPSPPTRASARQPKPWMKRSPQAVLSPRAAVSCPSPSESQISQRTTKQQRAVPSPRAAAADRARPRQLRSQQAAPNPRAAAGRASQRTKKRWHRQRRRSGDSPRASRTSKSAPPLLLLLPLRRLTLLATRLTATRLRRGRGERRNGARRRLLMLRRHLRRRSRNRTRRSRRRSRRSLSLLQLRVPDAAHDRARRP</sequence>
<name>A0ABR1L8J3_9PEZI</name>
<feature type="region of interest" description="Disordered" evidence="1">
    <location>
        <begin position="74"/>
        <end position="212"/>
    </location>
</feature>
<dbReference type="Proteomes" id="UP001360953">
    <property type="component" value="Unassembled WGS sequence"/>
</dbReference>
<keyword evidence="3" id="KW-1185">Reference proteome</keyword>
<accession>A0ABR1L8J3</accession>
<reference evidence="2 3" key="1">
    <citation type="submission" date="2024-04" db="EMBL/GenBank/DDBJ databases">
        <title>Phyllosticta paracitricarpa is synonymous to the EU quarantine fungus P. citricarpa based on phylogenomic analyses.</title>
        <authorList>
            <consortium name="Lawrence Berkeley National Laboratory"/>
            <person name="Van ingen-buijs V.A."/>
            <person name="Van westerhoven A.C."/>
            <person name="Haridas S."/>
            <person name="Skiadas P."/>
            <person name="Martin F."/>
            <person name="Groenewald J.Z."/>
            <person name="Crous P.W."/>
            <person name="Seidl M.F."/>
        </authorList>
    </citation>
    <scope>NUCLEOTIDE SEQUENCE [LARGE SCALE GENOMIC DNA]</scope>
    <source>
        <strain evidence="2 3">CPC 17464</strain>
    </source>
</reference>
<feature type="compositionally biased region" description="Low complexity" evidence="1">
    <location>
        <begin position="172"/>
        <end position="183"/>
    </location>
</feature>
<dbReference type="EMBL" id="JBBPEH010000012">
    <property type="protein sequence ID" value="KAK7531554.1"/>
    <property type="molecule type" value="Genomic_DNA"/>
</dbReference>
<gene>
    <name evidence="2" type="ORF">J3D65DRAFT_637966</name>
</gene>
<evidence type="ECO:0000313" key="3">
    <source>
        <dbReference type="Proteomes" id="UP001360953"/>
    </source>
</evidence>
<proteinExistence type="predicted"/>
<feature type="compositionally biased region" description="Polar residues" evidence="1">
    <location>
        <begin position="133"/>
        <end position="145"/>
    </location>
</feature>
<protein>
    <submittedName>
        <fullName evidence="2">Uncharacterized protein</fullName>
    </submittedName>
</protein>
<evidence type="ECO:0000256" key="1">
    <source>
        <dbReference type="SAM" id="MobiDB-lite"/>
    </source>
</evidence>
<evidence type="ECO:0000313" key="2">
    <source>
        <dbReference type="EMBL" id="KAK7531554.1"/>
    </source>
</evidence>
<feature type="compositionally biased region" description="Basic residues" evidence="1">
    <location>
        <begin position="185"/>
        <end position="196"/>
    </location>
</feature>
<dbReference type="GeneID" id="92034474"/>
<organism evidence="2 3">
    <name type="scientific">Phyllosticta citribraziliensis</name>
    <dbReference type="NCBI Taxonomy" id="989973"/>
    <lineage>
        <taxon>Eukaryota</taxon>
        <taxon>Fungi</taxon>
        <taxon>Dikarya</taxon>
        <taxon>Ascomycota</taxon>
        <taxon>Pezizomycotina</taxon>
        <taxon>Dothideomycetes</taxon>
        <taxon>Dothideomycetes incertae sedis</taxon>
        <taxon>Botryosphaeriales</taxon>
        <taxon>Phyllostictaceae</taxon>
        <taxon>Phyllosticta</taxon>
    </lineage>
</organism>
<feature type="compositionally biased region" description="Low complexity" evidence="1">
    <location>
        <begin position="147"/>
        <end position="157"/>
    </location>
</feature>
<feature type="compositionally biased region" description="Basic residues" evidence="1">
    <location>
        <begin position="258"/>
        <end position="274"/>
    </location>
</feature>
<feature type="region of interest" description="Disordered" evidence="1">
    <location>
        <begin position="258"/>
        <end position="294"/>
    </location>
</feature>
<feature type="non-terminal residue" evidence="2">
    <location>
        <position position="294"/>
    </location>
</feature>